<sequence length="916" mass="99285">MGSLFQLRDYWYTSFPGEEFSPSAIALIDPDVSMLFDKIAIGSFQGILRFLNPSAVQGVMLPGDVLLEKQYDEPILQLSCGPFRPFQSQSTTNLLAVLFPRSLVFLEISAQGTDNSDSNGGITQENSYGVSSGGETGGLDGGDASASPTDAALRRPHHKENATEMHQPHRELSTFYTLTVHSQLHLGHTAYNFVSGNFGRIEYNMVCVQSMDGLLTIADHRCILYRSFFPRNQFLLPGPLAYSAYRDTLLTCNSSMFLLCYSYSSIVNNTIDLGDSEHGAAALSLTSEMEATRSSNLRPLWAFNLGEDAVDIAVCRLTRGLSSEQMDIIVLCSTTLYILNETGVPRTIRRLDVEAASLCVYPLPEIQHDNLLVGTFDGLVQVYSDTEMEWSAAVPSGSAPLFLSVATFCGVEGMIINLSANSSLSINYLGTNPISQRPQALSSKSVSYPEMMNQLKHMEQLIQGCSETESEDNIPIASASAVSPTSSGKAAEEISPTSARRPSLPSPQAPTKPEKKAPAADLSIVSEFGPVDAAENTAALIVTLQNVGFGVESVSVVVQAVPPLLVAPSQQLIGEISAGSTTQLAYTVSAVQDKDLIIPSSLEVVVVAVYRGHNRQYQTVQHLAVAPLLLVSRPVPPIKNTAFSLQINTDRSPPPSLKNLFEDLAAHGGVAPNVLSLRYLNGADATVLVSKNAARFKLQGSTMEGLWLLAYELMRRVRSQDADPSIIFEIPDEVPLTDFLAVVDTHWAIRKEMASAEAALDQAAKLFRAVEKRLLVRFRDCNPADATVVAVLFKESYRLLQERADGVTRAKRRLRQASAMLSCCAQLTWLCTEMKAPHMSSDDAATLRTLFRCNITDSSDVGWEEVTEAVLAKLLDVKSKKVASTTLGLAASTVNVKARIKALVESMKSGLPLPVS</sequence>
<dbReference type="InterPro" id="IPR055362">
    <property type="entry name" value="PTHB1_pf_dom"/>
</dbReference>
<dbReference type="Pfam" id="PF14727">
    <property type="entry name" value="PHTB1_N"/>
    <property type="match status" value="2"/>
</dbReference>
<evidence type="ECO:0000259" key="6">
    <source>
        <dbReference type="Pfam" id="PF23339"/>
    </source>
</evidence>
<dbReference type="OMA" id="VPVEDWT"/>
<dbReference type="EMBL" id="LJSK01000001">
    <property type="protein sequence ID" value="KPI90841.1"/>
    <property type="molecule type" value="Genomic_DNA"/>
</dbReference>
<evidence type="ECO:0000259" key="4">
    <source>
        <dbReference type="Pfam" id="PF23337"/>
    </source>
</evidence>
<feature type="region of interest" description="Disordered" evidence="1">
    <location>
        <begin position="113"/>
        <end position="166"/>
    </location>
</feature>
<dbReference type="AlphaFoldDB" id="A0A0N1PFT7"/>
<dbReference type="InterPro" id="IPR055364">
    <property type="entry name" value="PTHB1_CtH_dom"/>
</dbReference>
<dbReference type="Pfam" id="PF14728">
    <property type="entry name" value="PTHB1_GAE"/>
    <property type="match status" value="1"/>
</dbReference>
<dbReference type="InterPro" id="IPR028073">
    <property type="entry name" value="PHTB1_N_dom"/>
</dbReference>
<name>A0A0N1PFT7_LEPSE</name>
<dbReference type="Pfam" id="PF23338">
    <property type="entry name" value="PTHB1_hp"/>
    <property type="match status" value="1"/>
</dbReference>
<feature type="domain" description="PTHB1 platform" evidence="4">
    <location>
        <begin position="627"/>
        <end position="720"/>
    </location>
</feature>
<evidence type="ECO:0000313" key="8">
    <source>
        <dbReference type="Proteomes" id="UP000038009"/>
    </source>
</evidence>
<protein>
    <recommendedName>
        <fullName evidence="9">PTHB1 N-terminal domain-containing protein</fullName>
    </recommendedName>
</protein>
<dbReference type="InterPro" id="IPR055363">
    <property type="entry name" value="PTHB1_hp_dom"/>
</dbReference>
<evidence type="ECO:0000313" key="7">
    <source>
        <dbReference type="EMBL" id="KPI90841.1"/>
    </source>
</evidence>
<feature type="region of interest" description="Disordered" evidence="1">
    <location>
        <begin position="479"/>
        <end position="518"/>
    </location>
</feature>
<feature type="compositionally biased region" description="Polar residues" evidence="1">
    <location>
        <begin position="113"/>
        <end position="126"/>
    </location>
</feature>
<feature type="domain" description="PTHB1 hairpin" evidence="5">
    <location>
        <begin position="734"/>
        <end position="835"/>
    </location>
</feature>
<evidence type="ECO:0000256" key="1">
    <source>
        <dbReference type="SAM" id="MobiDB-lite"/>
    </source>
</evidence>
<feature type="domain" description="PTHB1 N-terminal" evidence="2">
    <location>
        <begin position="170"/>
        <end position="433"/>
    </location>
</feature>
<gene>
    <name evidence="7" type="ORF">ABL78_0074</name>
</gene>
<organism evidence="7 8">
    <name type="scientific">Leptomonas seymouri</name>
    <dbReference type="NCBI Taxonomy" id="5684"/>
    <lineage>
        <taxon>Eukaryota</taxon>
        <taxon>Discoba</taxon>
        <taxon>Euglenozoa</taxon>
        <taxon>Kinetoplastea</taxon>
        <taxon>Metakinetoplastina</taxon>
        <taxon>Trypanosomatida</taxon>
        <taxon>Trypanosomatidae</taxon>
        <taxon>Leishmaniinae</taxon>
        <taxon>Leptomonas</taxon>
    </lineage>
</organism>
<dbReference type="Proteomes" id="UP000038009">
    <property type="component" value="Unassembled WGS sequence"/>
</dbReference>
<evidence type="ECO:0000259" key="2">
    <source>
        <dbReference type="Pfam" id="PF14727"/>
    </source>
</evidence>
<dbReference type="PANTHER" id="PTHR20991">
    <property type="entry name" value="PARATHYROID HORMONE-RESPONSIVE B1 GENE"/>
    <property type="match status" value="1"/>
</dbReference>
<dbReference type="OrthoDB" id="10262646at2759"/>
<dbReference type="Pfam" id="PF23339">
    <property type="entry name" value="PTHB1_CtH"/>
    <property type="match status" value="1"/>
</dbReference>
<evidence type="ECO:0000259" key="5">
    <source>
        <dbReference type="Pfam" id="PF23338"/>
    </source>
</evidence>
<evidence type="ECO:0008006" key="9">
    <source>
        <dbReference type="Google" id="ProtNLM"/>
    </source>
</evidence>
<dbReference type="GO" id="GO:0060271">
    <property type="term" value="P:cilium assembly"/>
    <property type="evidence" value="ECO:0007669"/>
    <property type="project" value="TreeGrafter"/>
</dbReference>
<reference evidence="7 8" key="1">
    <citation type="journal article" date="2015" name="PLoS Pathog.">
        <title>Leptomonas seymouri: Adaptations to the Dixenous Life Cycle Analyzed by Genome Sequencing, Transcriptome Profiling and Co-infection with Leishmania donovani.</title>
        <authorList>
            <person name="Kraeva N."/>
            <person name="Butenko A."/>
            <person name="Hlavacova J."/>
            <person name="Kostygov A."/>
            <person name="Myskova J."/>
            <person name="Grybchuk D."/>
            <person name="Lestinova T."/>
            <person name="Votypka J."/>
            <person name="Volf P."/>
            <person name="Opperdoes F."/>
            <person name="Flegontov P."/>
            <person name="Lukes J."/>
            <person name="Yurchenko V."/>
        </authorList>
    </citation>
    <scope>NUCLEOTIDE SEQUENCE [LARGE SCALE GENOMIC DNA]</scope>
    <source>
        <strain evidence="7 8">ATCC 30220</strain>
    </source>
</reference>
<keyword evidence="8" id="KW-1185">Reference proteome</keyword>
<dbReference type="InterPro" id="IPR026511">
    <property type="entry name" value="PTHB1"/>
</dbReference>
<proteinExistence type="predicted"/>
<comment type="caution">
    <text evidence="7">The sequence shown here is derived from an EMBL/GenBank/DDBJ whole genome shotgun (WGS) entry which is preliminary data.</text>
</comment>
<dbReference type="VEuPathDB" id="TriTrypDB:Lsey_0001_0740"/>
<accession>A0A0N1PFT7</accession>
<feature type="domain" description="PTHB1 C-terminal helix bundle" evidence="6">
    <location>
        <begin position="839"/>
        <end position="905"/>
    </location>
</feature>
<dbReference type="PANTHER" id="PTHR20991:SF0">
    <property type="entry name" value="PROTEIN PTHB1"/>
    <property type="match status" value="1"/>
</dbReference>
<feature type="domain" description="PTHB1 GAE" evidence="3">
    <location>
        <begin position="550"/>
        <end position="622"/>
    </location>
</feature>
<dbReference type="Pfam" id="PF23337">
    <property type="entry name" value="PTHB1_pf"/>
    <property type="match status" value="1"/>
</dbReference>
<feature type="domain" description="PTHB1 N-terminal" evidence="2">
    <location>
        <begin position="3"/>
        <end position="117"/>
    </location>
</feature>
<dbReference type="InterPro" id="IPR028074">
    <property type="entry name" value="PHTB1_GAE_dom"/>
</dbReference>
<dbReference type="GO" id="GO:0034464">
    <property type="term" value="C:BBSome"/>
    <property type="evidence" value="ECO:0007669"/>
    <property type="project" value="InterPro"/>
</dbReference>
<feature type="compositionally biased region" description="Gly residues" evidence="1">
    <location>
        <begin position="131"/>
        <end position="141"/>
    </location>
</feature>
<evidence type="ECO:0000259" key="3">
    <source>
        <dbReference type="Pfam" id="PF14728"/>
    </source>
</evidence>
<dbReference type="GO" id="GO:0016020">
    <property type="term" value="C:membrane"/>
    <property type="evidence" value="ECO:0007669"/>
    <property type="project" value="TreeGrafter"/>
</dbReference>